<dbReference type="EMBL" id="MNPL01026643">
    <property type="protein sequence ID" value="OQR67936.1"/>
    <property type="molecule type" value="Genomic_DNA"/>
</dbReference>
<reference evidence="2 3" key="1">
    <citation type="journal article" date="2017" name="Gigascience">
        <title>Draft genome of the honey bee ectoparasitic mite, Tropilaelaps mercedesae, is shaped by the parasitic life history.</title>
        <authorList>
            <person name="Dong X."/>
            <person name="Armstrong S.D."/>
            <person name="Xia D."/>
            <person name="Makepeace B.L."/>
            <person name="Darby A.C."/>
            <person name="Kadowaki T."/>
        </authorList>
    </citation>
    <scope>NUCLEOTIDE SEQUENCE [LARGE SCALE GENOMIC DNA]</scope>
    <source>
        <strain evidence="2">Wuxi-XJTLU</strain>
    </source>
</reference>
<evidence type="ECO:0000256" key="1">
    <source>
        <dbReference type="SAM" id="MobiDB-lite"/>
    </source>
</evidence>
<organism evidence="2 3">
    <name type="scientific">Tropilaelaps mercedesae</name>
    <dbReference type="NCBI Taxonomy" id="418985"/>
    <lineage>
        <taxon>Eukaryota</taxon>
        <taxon>Metazoa</taxon>
        <taxon>Ecdysozoa</taxon>
        <taxon>Arthropoda</taxon>
        <taxon>Chelicerata</taxon>
        <taxon>Arachnida</taxon>
        <taxon>Acari</taxon>
        <taxon>Parasitiformes</taxon>
        <taxon>Mesostigmata</taxon>
        <taxon>Gamasina</taxon>
        <taxon>Dermanyssoidea</taxon>
        <taxon>Laelapidae</taxon>
        <taxon>Tropilaelaps</taxon>
    </lineage>
</organism>
<feature type="non-terminal residue" evidence="2">
    <location>
        <position position="77"/>
    </location>
</feature>
<keyword evidence="3" id="KW-1185">Reference proteome</keyword>
<feature type="region of interest" description="Disordered" evidence="1">
    <location>
        <begin position="1"/>
        <end position="21"/>
    </location>
</feature>
<sequence>SEVTITSLAKAVRSSTVDERARSDFTASKKLLDIEVVMAPADDDEREHHSQGTATVDTDDGQVRELLNKAKKKRPTG</sequence>
<feature type="region of interest" description="Disordered" evidence="1">
    <location>
        <begin position="40"/>
        <end position="63"/>
    </location>
</feature>
<comment type="caution">
    <text evidence="2">The sequence shown here is derived from an EMBL/GenBank/DDBJ whole genome shotgun (WGS) entry which is preliminary data.</text>
</comment>
<protein>
    <submittedName>
        <fullName evidence="2">Uncharacterized protein</fullName>
    </submittedName>
</protein>
<dbReference type="InParanoid" id="A0A1V9X3F9"/>
<feature type="non-terminal residue" evidence="2">
    <location>
        <position position="1"/>
    </location>
</feature>
<dbReference type="AlphaFoldDB" id="A0A1V9X3F9"/>
<evidence type="ECO:0000313" key="3">
    <source>
        <dbReference type="Proteomes" id="UP000192247"/>
    </source>
</evidence>
<accession>A0A1V9X3F9</accession>
<proteinExistence type="predicted"/>
<name>A0A1V9X3F9_9ACAR</name>
<gene>
    <name evidence="2" type="ORF">BIW11_13218</name>
</gene>
<evidence type="ECO:0000313" key="2">
    <source>
        <dbReference type="EMBL" id="OQR67936.1"/>
    </source>
</evidence>
<dbReference type="Proteomes" id="UP000192247">
    <property type="component" value="Unassembled WGS sequence"/>
</dbReference>